<dbReference type="AlphaFoldDB" id="A0A1D8D2T3"/>
<name>A0A1D8D2T3_CHLLM</name>
<sequence length="230" mass="24605">MIEGLTHLLFPAVCTLCQKPLDNGEEHICAGCFDEFNPFPGALAGSAALKSTVRAHFGEKAVPPAAWSLYPYRSTGKLHEAMHSMKYGGLFPLGEMFGRRLGELLRQGGDPAPFDAIVPVPLHSLKRIERTYNQSEAIARGMAAVLGLPVATKCIERCLYTGSQTGLGMEARRDNMAGAFRPGRERCPARVLLVDDVLTTGATMVVAAEALMAAGAVEVAFATVALTEKE</sequence>
<feature type="domain" description="Phosphoribosyltransferase" evidence="2">
    <location>
        <begin position="190"/>
        <end position="225"/>
    </location>
</feature>
<dbReference type="SUPFAM" id="SSF53271">
    <property type="entry name" value="PRTase-like"/>
    <property type="match status" value="1"/>
</dbReference>
<dbReference type="RefSeq" id="WP_069810765.1">
    <property type="nucleotide sequence ID" value="NZ_CP017305.1"/>
</dbReference>
<dbReference type="Gene3D" id="3.40.50.2020">
    <property type="match status" value="1"/>
</dbReference>
<dbReference type="PANTHER" id="PTHR47505:SF1">
    <property type="entry name" value="DNA UTILIZATION PROTEIN YHGH"/>
    <property type="match status" value="1"/>
</dbReference>
<organism evidence="3 4">
    <name type="scientific">Chlorobaculum limnaeum</name>
    <dbReference type="NCBI Taxonomy" id="274537"/>
    <lineage>
        <taxon>Bacteria</taxon>
        <taxon>Pseudomonadati</taxon>
        <taxon>Chlorobiota</taxon>
        <taxon>Chlorobiia</taxon>
        <taxon>Chlorobiales</taxon>
        <taxon>Chlorobiaceae</taxon>
        <taxon>Chlorobaculum</taxon>
    </lineage>
</organism>
<dbReference type="Proteomes" id="UP000095185">
    <property type="component" value="Chromosome"/>
</dbReference>
<proteinExistence type="inferred from homology"/>
<reference evidence="3" key="1">
    <citation type="submission" date="2016-09" db="EMBL/GenBank/DDBJ databases">
        <title>Genome sequence of Chlorobaculum limnaeum.</title>
        <authorList>
            <person name="Liu Z."/>
            <person name="Tank M."/>
            <person name="Bryant D.A."/>
        </authorList>
    </citation>
    <scope>NUCLEOTIDE SEQUENCE [LARGE SCALE GENOMIC DNA]</scope>
    <source>
        <strain evidence="3">DSM 1677</strain>
    </source>
</reference>
<accession>A0A1D8D2T3</accession>
<dbReference type="STRING" id="274537.BIU88_10770"/>
<dbReference type="PANTHER" id="PTHR47505">
    <property type="entry name" value="DNA UTILIZATION PROTEIN YHGH"/>
    <property type="match status" value="1"/>
</dbReference>
<comment type="similarity">
    <text evidence="1">Belongs to the ComF/GntX family.</text>
</comment>
<evidence type="ECO:0000259" key="2">
    <source>
        <dbReference type="Pfam" id="PF00156"/>
    </source>
</evidence>
<dbReference type="InterPro" id="IPR051910">
    <property type="entry name" value="ComF/GntX_DNA_util-trans"/>
</dbReference>
<dbReference type="InterPro" id="IPR000836">
    <property type="entry name" value="PRTase_dom"/>
</dbReference>
<dbReference type="OrthoDB" id="9779910at2"/>
<keyword evidence="4" id="KW-1185">Reference proteome</keyword>
<dbReference type="EMBL" id="CP017305">
    <property type="protein sequence ID" value="AOS84573.1"/>
    <property type="molecule type" value="Genomic_DNA"/>
</dbReference>
<gene>
    <name evidence="3" type="ORF">BIU88_10770</name>
</gene>
<dbReference type="Pfam" id="PF00156">
    <property type="entry name" value="Pribosyltran"/>
    <property type="match status" value="1"/>
</dbReference>
<evidence type="ECO:0000313" key="4">
    <source>
        <dbReference type="Proteomes" id="UP000095185"/>
    </source>
</evidence>
<evidence type="ECO:0000313" key="3">
    <source>
        <dbReference type="EMBL" id="AOS84573.1"/>
    </source>
</evidence>
<dbReference type="KEGG" id="clz:BIU88_10770"/>
<evidence type="ECO:0000256" key="1">
    <source>
        <dbReference type="ARBA" id="ARBA00008007"/>
    </source>
</evidence>
<dbReference type="CDD" id="cd06223">
    <property type="entry name" value="PRTases_typeI"/>
    <property type="match status" value="1"/>
</dbReference>
<dbReference type="InterPro" id="IPR029057">
    <property type="entry name" value="PRTase-like"/>
</dbReference>
<protein>
    <submittedName>
        <fullName evidence="3">Competence protein</fullName>
    </submittedName>
</protein>